<feature type="compositionally biased region" description="Basic residues" evidence="1">
    <location>
        <begin position="114"/>
        <end position="125"/>
    </location>
</feature>
<organism evidence="2 3">
    <name type="scientific">Rhipicephalus microplus</name>
    <name type="common">Cattle tick</name>
    <name type="synonym">Boophilus microplus</name>
    <dbReference type="NCBI Taxonomy" id="6941"/>
    <lineage>
        <taxon>Eukaryota</taxon>
        <taxon>Metazoa</taxon>
        <taxon>Ecdysozoa</taxon>
        <taxon>Arthropoda</taxon>
        <taxon>Chelicerata</taxon>
        <taxon>Arachnida</taxon>
        <taxon>Acari</taxon>
        <taxon>Parasitiformes</taxon>
        <taxon>Ixodida</taxon>
        <taxon>Ixodoidea</taxon>
        <taxon>Ixodidae</taxon>
        <taxon>Rhipicephalinae</taxon>
        <taxon>Rhipicephalus</taxon>
        <taxon>Boophilus</taxon>
    </lineage>
</organism>
<dbReference type="EMBL" id="JABSTU010000003">
    <property type="protein sequence ID" value="KAH8035860.1"/>
    <property type="molecule type" value="Genomic_DNA"/>
</dbReference>
<keyword evidence="3" id="KW-1185">Reference proteome</keyword>
<reference evidence="2" key="2">
    <citation type="submission" date="2021-09" db="EMBL/GenBank/DDBJ databases">
        <authorList>
            <person name="Jia N."/>
            <person name="Wang J."/>
            <person name="Shi W."/>
            <person name="Du L."/>
            <person name="Sun Y."/>
            <person name="Zhan W."/>
            <person name="Jiang J."/>
            <person name="Wang Q."/>
            <person name="Zhang B."/>
            <person name="Ji P."/>
            <person name="Sakyi L.B."/>
            <person name="Cui X."/>
            <person name="Yuan T."/>
            <person name="Jiang B."/>
            <person name="Yang W."/>
            <person name="Lam T.T.-Y."/>
            <person name="Chang Q."/>
            <person name="Ding S."/>
            <person name="Wang X."/>
            <person name="Zhu J."/>
            <person name="Ruan X."/>
            <person name="Zhao L."/>
            <person name="Wei J."/>
            <person name="Que T."/>
            <person name="Du C."/>
            <person name="Cheng J."/>
            <person name="Dai P."/>
            <person name="Han X."/>
            <person name="Huang E."/>
            <person name="Gao Y."/>
            <person name="Liu J."/>
            <person name="Shao H."/>
            <person name="Ye R."/>
            <person name="Li L."/>
            <person name="Wei W."/>
            <person name="Wang X."/>
            <person name="Wang C."/>
            <person name="Huo Q."/>
            <person name="Li W."/>
            <person name="Guo W."/>
            <person name="Chen H."/>
            <person name="Chen S."/>
            <person name="Zhou L."/>
            <person name="Zhou L."/>
            <person name="Ni X."/>
            <person name="Tian J."/>
            <person name="Zhou Y."/>
            <person name="Sheng Y."/>
            <person name="Liu T."/>
            <person name="Pan Y."/>
            <person name="Xia L."/>
            <person name="Li J."/>
            <person name="Zhao F."/>
            <person name="Cao W."/>
        </authorList>
    </citation>
    <scope>NUCLEOTIDE SEQUENCE</scope>
    <source>
        <strain evidence="2">Rmic-2018</strain>
        <tissue evidence="2">Larvae</tissue>
    </source>
</reference>
<dbReference type="Proteomes" id="UP000821866">
    <property type="component" value="Chromosome 11"/>
</dbReference>
<dbReference type="AlphaFoldDB" id="A0A9J6EP28"/>
<proteinExistence type="predicted"/>
<evidence type="ECO:0000256" key="1">
    <source>
        <dbReference type="SAM" id="MobiDB-lite"/>
    </source>
</evidence>
<evidence type="ECO:0000313" key="2">
    <source>
        <dbReference type="EMBL" id="KAH8035860.1"/>
    </source>
</evidence>
<feature type="region of interest" description="Disordered" evidence="1">
    <location>
        <begin position="1"/>
        <end position="195"/>
    </location>
</feature>
<reference evidence="2" key="1">
    <citation type="journal article" date="2020" name="Cell">
        <title>Large-Scale Comparative Analyses of Tick Genomes Elucidate Their Genetic Diversity and Vector Capacities.</title>
        <authorList>
            <consortium name="Tick Genome and Microbiome Consortium (TIGMIC)"/>
            <person name="Jia N."/>
            <person name="Wang J."/>
            <person name="Shi W."/>
            <person name="Du L."/>
            <person name="Sun Y."/>
            <person name="Zhan W."/>
            <person name="Jiang J.F."/>
            <person name="Wang Q."/>
            <person name="Zhang B."/>
            <person name="Ji P."/>
            <person name="Bell-Sakyi L."/>
            <person name="Cui X.M."/>
            <person name="Yuan T.T."/>
            <person name="Jiang B.G."/>
            <person name="Yang W.F."/>
            <person name="Lam T.T."/>
            <person name="Chang Q.C."/>
            <person name="Ding S.J."/>
            <person name="Wang X.J."/>
            <person name="Zhu J.G."/>
            <person name="Ruan X.D."/>
            <person name="Zhao L."/>
            <person name="Wei J.T."/>
            <person name="Ye R.Z."/>
            <person name="Que T.C."/>
            <person name="Du C.H."/>
            <person name="Zhou Y.H."/>
            <person name="Cheng J.X."/>
            <person name="Dai P.F."/>
            <person name="Guo W.B."/>
            <person name="Han X.H."/>
            <person name="Huang E.J."/>
            <person name="Li L.F."/>
            <person name="Wei W."/>
            <person name="Gao Y.C."/>
            <person name="Liu J.Z."/>
            <person name="Shao H.Z."/>
            <person name="Wang X."/>
            <person name="Wang C.C."/>
            <person name="Yang T.C."/>
            <person name="Huo Q.B."/>
            <person name="Li W."/>
            <person name="Chen H.Y."/>
            <person name="Chen S.E."/>
            <person name="Zhou L.G."/>
            <person name="Ni X.B."/>
            <person name="Tian J.H."/>
            <person name="Sheng Y."/>
            <person name="Liu T."/>
            <person name="Pan Y.S."/>
            <person name="Xia L.Y."/>
            <person name="Li J."/>
            <person name="Zhao F."/>
            <person name="Cao W.C."/>
        </authorList>
    </citation>
    <scope>NUCLEOTIDE SEQUENCE</scope>
    <source>
        <strain evidence="2">Rmic-2018</strain>
    </source>
</reference>
<protein>
    <submittedName>
        <fullName evidence="2">Uncharacterized protein</fullName>
    </submittedName>
</protein>
<name>A0A9J6EP28_RHIMP</name>
<accession>A0A9J6EP28</accession>
<evidence type="ECO:0000313" key="3">
    <source>
        <dbReference type="Proteomes" id="UP000821866"/>
    </source>
</evidence>
<gene>
    <name evidence="2" type="ORF">HPB51_010612</name>
</gene>
<feature type="compositionally biased region" description="Low complexity" evidence="1">
    <location>
        <begin position="174"/>
        <end position="195"/>
    </location>
</feature>
<sequence length="195" mass="21005">MAVHQPHPGRRSRSVSFDDGKPRVIPTELDPDVDPVNLKTVVGRPPTPRPSRGDLTVTPPEEHGENSRPPSASSKTKPAGAQGRVGPEPGGTDGAPDAGVRRRGGHAEGERRVGRGARRRRRSHRGREGSRQAVGCRRAQQRGCSHQRGQRQLPHRVTGRERSRSRGAPPSPRSPGVTSRATARARASCARDAAR</sequence>
<comment type="caution">
    <text evidence="2">The sequence shown here is derived from an EMBL/GenBank/DDBJ whole genome shotgun (WGS) entry which is preliminary data.</text>
</comment>